<keyword evidence="1" id="KW-0175">Coiled coil</keyword>
<feature type="region of interest" description="Disordered" evidence="2">
    <location>
        <begin position="1"/>
        <end position="24"/>
    </location>
</feature>
<feature type="coiled-coil region" evidence="1">
    <location>
        <begin position="1162"/>
        <end position="1189"/>
    </location>
</feature>
<gene>
    <name evidence="3" type="primary">SFI1</name>
</gene>
<feature type="compositionally biased region" description="Polar residues" evidence="2">
    <location>
        <begin position="977"/>
        <end position="989"/>
    </location>
</feature>
<evidence type="ECO:0000256" key="2">
    <source>
        <dbReference type="SAM" id="MobiDB-lite"/>
    </source>
</evidence>
<feature type="region of interest" description="Disordered" evidence="2">
    <location>
        <begin position="952"/>
        <end position="1002"/>
    </location>
</feature>
<accession>A0A3B5AR71</accession>
<proteinExistence type="predicted"/>
<dbReference type="InterPro" id="IPR052270">
    <property type="entry name" value="CACF_protein"/>
</dbReference>
<dbReference type="GeneTree" id="ENSGT00940000154110"/>
<name>A0A3B5AR71_9TELE</name>
<protein>
    <submittedName>
        <fullName evidence="3">SFI1 centrin binding protein</fullName>
    </submittedName>
</protein>
<reference evidence="3" key="1">
    <citation type="submission" date="2023-09" db="UniProtKB">
        <authorList>
            <consortium name="Ensembl"/>
        </authorList>
    </citation>
    <scope>IDENTIFICATION</scope>
</reference>
<dbReference type="Ensembl" id="ENSSPAT00000023747.1">
    <property type="protein sequence ID" value="ENSSPAP00000023370.1"/>
    <property type="gene ID" value="ENSSPAG00000017632.1"/>
</dbReference>
<feature type="compositionally biased region" description="Low complexity" evidence="2">
    <location>
        <begin position="10"/>
        <end position="21"/>
    </location>
</feature>
<dbReference type="PANTHER" id="PTHR22028:SF4">
    <property type="entry name" value="PROTEIN SFI1 HOMOLOG"/>
    <property type="match status" value="1"/>
</dbReference>
<organism evidence="3">
    <name type="scientific">Stegastes partitus</name>
    <name type="common">bicolor damselfish</name>
    <dbReference type="NCBI Taxonomy" id="144197"/>
    <lineage>
        <taxon>Eukaryota</taxon>
        <taxon>Metazoa</taxon>
        <taxon>Chordata</taxon>
        <taxon>Craniata</taxon>
        <taxon>Vertebrata</taxon>
        <taxon>Euteleostomi</taxon>
        <taxon>Actinopterygii</taxon>
        <taxon>Neopterygii</taxon>
        <taxon>Teleostei</taxon>
        <taxon>Neoteleostei</taxon>
        <taxon>Acanthomorphata</taxon>
        <taxon>Ovalentaria</taxon>
        <taxon>Pomacentridae</taxon>
        <taxon>Stegastes</taxon>
    </lineage>
</organism>
<sequence length="1297" mass="154507">MQSNARSLAPVRPRPGSVRPVAETKQVRKVPTRKVLYRVGYSWNKGGRLKELRIRHLARKFLKIWIRNTFGRLLPHEAKSHYNSVVLRRAFGGWRDEWWASRREWSLTLRAECHYRYYLCNWTFHSWRRFISLQREKKAKVQHAQAFADKQRMRLVWDRWEVFTEMRRMKNRMLESALEQSRLSTMHSAWRLWQTRLQQHRDLYALEEKALKKRKVILQSEVWHKWKEMHTAARRQREKESKAALHFNLTLKRRTLTQWVNYVSCRQTKKKTQAVAQRAACLHLAEKCWSKWSNALECKQAEEARLQSAGHLAEQSVQRRALECWRAYVTLCREEAERNQIASQHLQRNLLRAGLRGLSLNVMQNKAHRLNNNMAVQHRQQTMMSRFWKLWQNRLEEAEDQNFQPLTETAQTNYSALLLRSCFQHWREKLAEQKHMQELELRADIWFAERMLPRCFQSWVKFALQRQLQKQRKHKAEVYNRQRQYTWVFYTWWGQSEKHKEEMLSERMAILHEERCHMQRAWARWRRRTQQKIKEAEKQEASHRLYLHTLLHKTMTQWKDNSAEIRDRRNREQQACHQGDLRCMRWAVEKWKKFVQSQRVKNNRLEQIQHCHEAKLLKHSFVAWKKHHLQMSHIYDHAEELYKQQTQCFLRRVLTVWRENAALMAEVRVAQQRAQNHYEHHLQFKVFFTWREVKTHAVSKRHQQGEALSRAQSSINQVQLLRFFRQWRKQTREARRERMCMEKARRHHNSKLLSRTLKAWNVYHYQHQKNKVMKRQGVLLLRLKMYQAYYERWKMKLQHRRREAKQTERALWHWALTLQAKVLYGWRLWVTEQRRKQEQAARAALVYRDQLLREGVSCILTYAAHMNNLTTSLTQHSQEQRSHRLQRVVRRCAMRWKQRALCKPRREQEVRAQPLKKSVTFCLTAPAVNSISSSDSAEYGAEDELLSKLLLNRTPRRQPRRRQELFDSPGKVLQHRGIQTQTGITSSEAAPSEFSFPSEDDHPAASSCLLPAKVPVTATHQSPLISTISEPFMPTVDSTQETQDLLLPPSAFMAAGTQNILEKCNRSDPGDAPLVPFHQFIPSFEQHSSAHPEIRVRASSGETEVPHPTADATSALTTELLSIRLEMKSFLQERKQLRAWRKLQEVLQSWLQTSGKDEQMEKNAVCQDLKELEERIDRLSTELEKQRPTMLLHAERVQHLQSVLHASGVYFLCQKAKEMEADTSVFTALQCSPHTPPEQLHLLDCYLSATNSFSSSKLMLISLKTCWTFISSEGKKRTSQYPCNAVVLVKCLKIDSA</sequence>
<evidence type="ECO:0000313" key="3">
    <source>
        <dbReference type="Ensembl" id="ENSSPAP00000023370.1"/>
    </source>
</evidence>
<dbReference type="GO" id="GO:0019902">
    <property type="term" value="F:phosphatase binding"/>
    <property type="evidence" value="ECO:0007669"/>
    <property type="project" value="TreeGrafter"/>
</dbReference>
<dbReference type="PANTHER" id="PTHR22028">
    <property type="entry name" value="SFI1 SPINDLE BODY DOMAIN-CONTAINING PROTEIN-RELATED"/>
    <property type="match status" value="1"/>
</dbReference>
<dbReference type="STRING" id="144197.ENSSPAP00000023370"/>
<evidence type="ECO:0000256" key="1">
    <source>
        <dbReference type="SAM" id="Coils"/>
    </source>
</evidence>